<evidence type="ECO:0000256" key="5">
    <source>
        <dbReference type="ARBA" id="ARBA00022908"/>
    </source>
</evidence>
<dbReference type="InterPro" id="IPR010998">
    <property type="entry name" value="Integrase_recombinase_N"/>
</dbReference>
<feature type="domain" description="Core-binding (CB)" evidence="11">
    <location>
        <begin position="1"/>
        <end position="88"/>
    </location>
</feature>
<dbReference type="Gene3D" id="1.10.150.130">
    <property type="match status" value="1"/>
</dbReference>
<keyword evidence="4" id="KW-0159">Chromosome partition</keyword>
<comment type="caution">
    <text evidence="12">The sequence shown here is derived from an EMBL/GenBank/DDBJ whole genome shotgun (WGS) entry which is preliminary data.</text>
</comment>
<sequence length="288" mass="33269">MLINQAVTQFLQHLVSIDRSKETVRGYDAELGYFNHFLTAKYNGPVYLEDVELSDMEEYLASLKNRGISTATRNRVVYVLRSFYNYCRKRELCEKNHAELLEPVKIIQKERDFITEEEFHTLIEKIKQPVIRTVIQTMFYTGGRITEMKNLKIRDVDLENSVIHIIEGKGKKDRDIPISQTLHGILTNYFNNIREHDDISTDFFFAIPKSGSISGNYVNRLLKEAVDELGWEKHITAHVLRHSFGTNLLEKGASLVSIQKLLGHANLTVTSRYLHQDKSKLAEVVNLL</sequence>
<evidence type="ECO:0000256" key="8">
    <source>
        <dbReference type="ARBA" id="ARBA00023306"/>
    </source>
</evidence>
<evidence type="ECO:0000256" key="7">
    <source>
        <dbReference type="ARBA" id="ARBA00023172"/>
    </source>
</evidence>
<evidence type="ECO:0000259" key="11">
    <source>
        <dbReference type="PROSITE" id="PS51900"/>
    </source>
</evidence>
<reference evidence="13" key="1">
    <citation type="journal article" date="2019" name="Int. J. Syst. Evol. Microbiol.">
        <title>The Global Catalogue of Microorganisms (GCM) 10K type strain sequencing project: providing services to taxonomists for standard genome sequencing and annotation.</title>
        <authorList>
            <consortium name="The Broad Institute Genomics Platform"/>
            <consortium name="The Broad Institute Genome Sequencing Center for Infectious Disease"/>
            <person name="Wu L."/>
            <person name="Ma J."/>
        </authorList>
    </citation>
    <scope>NUCLEOTIDE SEQUENCE [LARGE SCALE GENOMIC DNA]</scope>
    <source>
        <strain evidence="13">CCUG 63563</strain>
    </source>
</reference>
<dbReference type="Pfam" id="PF00589">
    <property type="entry name" value="Phage_integrase"/>
    <property type="match status" value="1"/>
</dbReference>
<accession>A0ABW3GUN7</accession>
<evidence type="ECO:0000259" key="10">
    <source>
        <dbReference type="PROSITE" id="PS51898"/>
    </source>
</evidence>
<dbReference type="Pfam" id="PF02899">
    <property type="entry name" value="Phage_int_SAM_1"/>
    <property type="match status" value="1"/>
</dbReference>
<evidence type="ECO:0000256" key="6">
    <source>
        <dbReference type="ARBA" id="ARBA00023125"/>
    </source>
</evidence>
<keyword evidence="6 9" id="KW-0238">DNA-binding</keyword>
<keyword evidence="2" id="KW-0963">Cytoplasm</keyword>
<dbReference type="InterPro" id="IPR050090">
    <property type="entry name" value="Tyrosine_recombinase_XerCD"/>
</dbReference>
<dbReference type="Gene3D" id="1.10.443.10">
    <property type="entry name" value="Intergrase catalytic core"/>
    <property type="match status" value="1"/>
</dbReference>
<keyword evidence="3" id="KW-0132">Cell division</keyword>
<dbReference type="SUPFAM" id="SSF56349">
    <property type="entry name" value="DNA breaking-rejoining enzymes"/>
    <property type="match status" value="1"/>
</dbReference>
<dbReference type="InterPro" id="IPR044068">
    <property type="entry name" value="CB"/>
</dbReference>
<evidence type="ECO:0000313" key="13">
    <source>
        <dbReference type="Proteomes" id="UP001596976"/>
    </source>
</evidence>
<keyword evidence="13" id="KW-1185">Reference proteome</keyword>
<dbReference type="EMBL" id="JBHTJF010000016">
    <property type="protein sequence ID" value="MFD0942875.1"/>
    <property type="molecule type" value="Genomic_DNA"/>
</dbReference>
<keyword evidence="7" id="KW-0233">DNA recombination</keyword>
<gene>
    <name evidence="12" type="ORF">ACFQ0V_03725</name>
</gene>
<dbReference type="InterPro" id="IPR011010">
    <property type="entry name" value="DNA_brk_join_enz"/>
</dbReference>
<keyword evidence="8" id="KW-0131">Cell cycle</keyword>
<dbReference type="PROSITE" id="PS51898">
    <property type="entry name" value="TYR_RECOMBINASE"/>
    <property type="match status" value="1"/>
</dbReference>
<evidence type="ECO:0000256" key="2">
    <source>
        <dbReference type="ARBA" id="ARBA00022490"/>
    </source>
</evidence>
<dbReference type="PROSITE" id="PS51900">
    <property type="entry name" value="CB"/>
    <property type="match status" value="1"/>
</dbReference>
<keyword evidence="5" id="KW-0229">DNA integration</keyword>
<evidence type="ECO:0000256" key="9">
    <source>
        <dbReference type="PROSITE-ProRule" id="PRU01248"/>
    </source>
</evidence>
<dbReference type="PANTHER" id="PTHR30349">
    <property type="entry name" value="PHAGE INTEGRASE-RELATED"/>
    <property type="match status" value="1"/>
</dbReference>
<protein>
    <submittedName>
        <fullName evidence="12">Tyrosine-type recombinase/integrase</fullName>
    </submittedName>
</protein>
<feature type="domain" description="Tyr recombinase" evidence="10">
    <location>
        <begin position="109"/>
        <end position="286"/>
    </location>
</feature>
<dbReference type="InterPro" id="IPR002104">
    <property type="entry name" value="Integrase_catalytic"/>
</dbReference>
<dbReference type="InterPro" id="IPR013762">
    <property type="entry name" value="Integrase-like_cat_sf"/>
</dbReference>
<dbReference type="RefSeq" id="WP_381009850.1">
    <property type="nucleotide sequence ID" value="NZ_JBHTJF010000016.1"/>
</dbReference>
<organism evidence="12 13">
    <name type="scientific">Savagea faecisuis</name>
    <dbReference type="NCBI Taxonomy" id="1274803"/>
    <lineage>
        <taxon>Bacteria</taxon>
        <taxon>Bacillati</taxon>
        <taxon>Bacillota</taxon>
        <taxon>Bacilli</taxon>
        <taxon>Bacillales</taxon>
        <taxon>Caryophanaceae</taxon>
        <taxon>Savagea</taxon>
    </lineage>
</organism>
<proteinExistence type="predicted"/>
<evidence type="ECO:0000256" key="1">
    <source>
        <dbReference type="ARBA" id="ARBA00004496"/>
    </source>
</evidence>
<dbReference type="Proteomes" id="UP001596976">
    <property type="component" value="Unassembled WGS sequence"/>
</dbReference>
<name>A0ABW3GUN7_9BACL</name>
<evidence type="ECO:0000256" key="3">
    <source>
        <dbReference type="ARBA" id="ARBA00022618"/>
    </source>
</evidence>
<evidence type="ECO:0000256" key="4">
    <source>
        <dbReference type="ARBA" id="ARBA00022829"/>
    </source>
</evidence>
<dbReference type="PANTHER" id="PTHR30349:SF77">
    <property type="entry name" value="TYROSINE RECOMBINASE XERC"/>
    <property type="match status" value="1"/>
</dbReference>
<comment type="subcellular location">
    <subcellularLocation>
        <location evidence="1">Cytoplasm</location>
    </subcellularLocation>
</comment>
<dbReference type="InterPro" id="IPR004107">
    <property type="entry name" value="Integrase_SAM-like_N"/>
</dbReference>
<evidence type="ECO:0000313" key="12">
    <source>
        <dbReference type="EMBL" id="MFD0942875.1"/>
    </source>
</evidence>